<keyword evidence="1" id="KW-0479">Metal-binding</keyword>
<evidence type="ECO:0000259" key="3">
    <source>
        <dbReference type="PROSITE" id="PS50157"/>
    </source>
</evidence>
<evidence type="ECO:0000256" key="2">
    <source>
        <dbReference type="SAM" id="MobiDB-lite"/>
    </source>
</evidence>
<keyword evidence="1" id="KW-0863">Zinc-finger</keyword>
<dbReference type="InterPro" id="IPR013087">
    <property type="entry name" value="Znf_C2H2_type"/>
</dbReference>
<accession>A0A4Z2HLW6</accession>
<reference evidence="4 5" key="1">
    <citation type="submission" date="2019-03" db="EMBL/GenBank/DDBJ databases">
        <title>First draft genome of Liparis tanakae, snailfish: a comprehensive survey of snailfish specific genes.</title>
        <authorList>
            <person name="Kim W."/>
            <person name="Song I."/>
            <person name="Jeong J.-H."/>
            <person name="Kim D."/>
            <person name="Kim S."/>
            <person name="Ryu S."/>
            <person name="Song J.Y."/>
            <person name="Lee S.K."/>
        </authorList>
    </citation>
    <scope>NUCLEOTIDE SEQUENCE [LARGE SCALE GENOMIC DNA]</scope>
    <source>
        <tissue evidence="4">Muscle</tissue>
    </source>
</reference>
<dbReference type="InterPro" id="IPR036236">
    <property type="entry name" value="Znf_C2H2_sf"/>
</dbReference>
<dbReference type="AlphaFoldDB" id="A0A4Z2HLW6"/>
<evidence type="ECO:0000313" key="5">
    <source>
        <dbReference type="Proteomes" id="UP000314294"/>
    </source>
</evidence>
<organism evidence="4 5">
    <name type="scientific">Liparis tanakae</name>
    <name type="common">Tanaka's snailfish</name>
    <dbReference type="NCBI Taxonomy" id="230148"/>
    <lineage>
        <taxon>Eukaryota</taxon>
        <taxon>Metazoa</taxon>
        <taxon>Chordata</taxon>
        <taxon>Craniata</taxon>
        <taxon>Vertebrata</taxon>
        <taxon>Euteleostomi</taxon>
        <taxon>Actinopterygii</taxon>
        <taxon>Neopterygii</taxon>
        <taxon>Teleostei</taxon>
        <taxon>Neoteleostei</taxon>
        <taxon>Acanthomorphata</taxon>
        <taxon>Eupercaria</taxon>
        <taxon>Perciformes</taxon>
        <taxon>Cottioidei</taxon>
        <taxon>Cottales</taxon>
        <taxon>Liparidae</taxon>
        <taxon>Liparis</taxon>
    </lineage>
</organism>
<dbReference type="PROSITE" id="PS00028">
    <property type="entry name" value="ZINC_FINGER_C2H2_1"/>
    <property type="match status" value="1"/>
</dbReference>
<feature type="domain" description="C2H2-type" evidence="3">
    <location>
        <begin position="54"/>
        <end position="81"/>
    </location>
</feature>
<feature type="compositionally biased region" description="Low complexity" evidence="2">
    <location>
        <begin position="1"/>
        <end position="15"/>
    </location>
</feature>
<proteinExistence type="predicted"/>
<dbReference type="EMBL" id="SRLO01000217">
    <property type="protein sequence ID" value="TNN66521.1"/>
    <property type="molecule type" value="Genomic_DNA"/>
</dbReference>
<protein>
    <recommendedName>
        <fullName evidence="3">C2H2-type domain-containing protein</fullName>
    </recommendedName>
</protein>
<sequence length="116" mass="13046">MTSAATTSTRTTRQTQSEKRSSESTTSDVNADPTSNEKDGSTSGGSVQDSDNPYKCDRCDRVMTNFKNYKFHMKSHTVEKTFKCKTYADSGSVQHETRIMSERRQRSKASSHYQIG</sequence>
<dbReference type="PROSITE" id="PS50157">
    <property type="entry name" value="ZINC_FINGER_C2H2_2"/>
    <property type="match status" value="1"/>
</dbReference>
<gene>
    <name evidence="4" type="ORF">EYF80_023207</name>
</gene>
<dbReference type="Proteomes" id="UP000314294">
    <property type="component" value="Unassembled WGS sequence"/>
</dbReference>
<keyword evidence="1" id="KW-0862">Zinc</keyword>
<dbReference type="Gene3D" id="3.30.160.60">
    <property type="entry name" value="Classic Zinc Finger"/>
    <property type="match status" value="1"/>
</dbReference>
<comment type="caution">
    <text evidence="4">The sequence shown here is derived from an EMBL/GenBank/DDBJ whole genome shotgun (WGS) entry which is preliminary data.</text>
</comment>
<name>A0A4Z2HLW6_9TELE</name>
<dbReference type="GO" id="GO:0008270">
    <property type="term" value="F:zinc ion binding"/>
    <property type="evidence" value="ECO:0007669"/>
    <property type="project" value="UniProtKB-KW"/>
</dbReference>
<feature type="compositionally biased region" description="Basic and acidic residues" evidence="2">
    <location>
        <begin position="95"/>
        <end position="104"/>
    </location>
</feature>
<keyword evidence="5" id="KW-1185">Reference proteome</keyword>
<dbReference type="OrthoDB" id="8418263at2759"/>
<feature type="region of interest" description="Disordered" evidence="2">
    <location>
        <begin position="1"/>
        <end position="55"/>
    </location>
</feature>
<dbReference type="SUPFAM" id="SSF57667">
    <property type="entry name" value="beta-beta-alpha zinc fingers"/>
    <property type="match status" value="1"/>
</dbReference>
<feature type="region of interest" description="Disordered" evidence="2">
    <location>
        <begin position="89"/>
        <end position="116"/>
    </location>
</feature>
<feature type="compositionally biased region" description="Polar residues" evidence="2">
    <location>
        <begin position="23"/>
        <end position="34"/>
    </location>
</feature>
<evidence type="ECO:0000256" key="1">
    <source>
        <dbReference type="PROSITE-ProRule" id="PRU00042"/>
    </source>
</evidence>
<evidence type="ECO:0000313" key="4">
    <source>
        <dbReference type="EMBL" id="TNN66521.1"/>
    </source>
</evidence>